<reference evidence="1 2" key="1">
    <citation type="submission" date="2013-12" db="EMBL/GenBank/DDBJ databases">
        <title>Draft genome of the parsitic nematode Ancylostoma duodenale.</title>
        <authorList>
            <person name="Mitreva M."/>
        </authorList>
    </citation>
    <scope>NUCLEOTIDE SEQUENCE [LARGE SCALE GENOMIC DNA]</scope>
    <source>
        <strain evidence="1 2">Zhejiang</strain>
    </source>
</reference>
<protein>
    <submittedName>
        <fullName evidence="1">Uncharacterized protein</fullName>
    </submittedName>
</protein>
<name>A0A0C2CL79_9BILA</name>
<sequence length="71" mass="7982">MAFETNYPIPYRSKLTEPFEPGQTLTVKGKTGEDSVRWVLSLPYFTLLTATPQAPEARGVTSTRTYLRVCV</sequence>
<dbReference type="OrthoDB" id="6251307at2759"/>
<dbReference type="EMBL" id="KN749360">
    <property type="protein sequence ID" value="KIH50557.1"/>
    <property type="molecule type" value="Genomic_DNA"/>
</dbReference>
<keyword evidence="2" id="KW-1185">Reference proteome</keyword>
<evidence type="ECO:0000313" key="1">
    <source>
        <dbReference type="EMBL" id="KIH50557.1"/>
    </source>
</evidence>
<dbReference type="AlphaFoldDB" id="A0A0C2CL79"/>
<evidence type="ECO:0000313" key="2">
    <source>
        <dbReference type="Proteomes" id="UP000054047"/>
    </source>
</evidence>
<accession>A0A0C2CL79</accession>
<proteinExistence type="predicted"/>
<dbReference type="Proteomes" id="UP000054047">
    <property type="component" value="Unassembled WGS sequence"/>
</dbReference>
<organism evidence="1 2">
    <name type="scientific">Ancylostoma duodenale</name>
    <dbReference type="NCBI Taxonomy" id="51022"/>
    <lineage>
        <taxon>Eukaryota</taxon>
        <taxon>Metazoa</taxon>
        <taxon>Ecdysozoa</taxon>
        <taxon>Nematoda</taxon>
        <taxon>Chromadorea</taxon>
        <taxon>Rhabditida</taxon>
        <taxon>Rhabditina</taxon>
        <taxon>Rhabditomorpha</taxon>
        <taxon>Strongyloidea</taxon>
        <taxon>Ancylostomatidae</taxon>
        <taxon>Ancylostomatinae</taxon>
        <taxon>Ancylostoma</taxon>
    </lineage>
</organism>
<dbReference type="Gene3D" id="2.60.120.200">
    <property type="match status" value="1"/>
</dbReference>
<gene>
    <name evidence="1" type="ORF">ANCDUO_19364</name>
</gene>